<dbReference type="InterPro" id="IPR006683">
    <property type="entry name" value="Thioestr_dom"/>
</dbReference>
<dbReference type="Proteomes" id="UP001304243">
    <property type="component" value="Unassembled WGS sequence"/>
</dbReference>
<organism evidence="2 3">
    <name type="scientific">Mucor velutinosus</name>
    <dbReference type="NCBI Taxonomy" id="708070"/>
    <lineage>
        <taxon>Eukaryota</taxon>
        <taxon>Fungi</taxon>
        <taxon>Fungi incertae sedis</taxon>
        <taxon>Mucoromycota</taxon>
        <taxon>Mucoromycotina</taxon>
        <taxon>Mucoromycetes</taxon>
        <taxon>Mucorales</taxon>
        <taxon>Mucorineae</taxon>
        <taxon>Mucoraceae</taxon>
        <taxon>Mucor</taxon>
    </lineage>
</organism>
<protein>
    <recommendedName>
        <fullName evidence="1">Thioesterase domain-containing protein</fullName>
    </recommendedName>
</protein>
<dbReference type="PANTHER" id="PTHR47260">
    <property type="entry name" value="UPF0644 PROTEIN PB2B4.06"/>
    <property type="match status" value="1"/>
</dbReference>
<dbReference type="EMBL" id="JASEJX010000015">
    <property type="protein sequence ID" value="KAK4515244.1"/>
    <property type="molecule type" value="Genomic_DNA"/>
</dbReference>
<dbReference type="GeneID" id="89946556"/>
<name>A0AAN7DE66_9FUNG</name>
<evidence type="ECO:0000259" key="1">
    <source>
        <dbReference type="Pfam" id="PF03061"/>
    </source>
</evidence>
<dbReference type="PANTHER" id="PTHR47260:SF1">
    <property type="entry name" value="UPF0644 PROTEIN PB2B4.06"/>
    <property type="match status" value="1"/>
</dbReference>
<proteinExistence type="predicted"/>
<reference evidence="2 3" key="1">
    <citation type="submission" date="2022-11" db="EMBL/GenBank/DDBJ databases">
        <title>Mucor velutinosus strain NIH1002 WGS.</title>
        <authorList>
            <person name="Subramanian P."/>
            <person name="Mullikin J.C."/>
            <person name="Segre J.A."/>
            <person name="Zelazny A.M."/>
        </authorList>
    </citation>
    <scope>NUCLEOTIDE SEQUENCE [LARGE SCALE GENOMIC DNA]</scope>
    <source>
        <strain evidence="2 3">NIH1002</strain>
    </source>
</reference>
<dbReference type="CDD" id="cd03443">
    <property type="entry name" value="PaaI_thioesterase"/>
    <property type="match status" value="1"/>
</dbReference>
<comment type="caution">
    <text evidence="2">The sequence shown here is derived from an EMBL/GenBank/DDBJ whole genome shotgun (WGS) entry which is preliminary data.</text>
</comment>
<sequence>MLSQFLYKKPVQLASFTSLFIKQHNRTLAAMSPQAVEQEQQQPDVSVQEQIRLAEIERDNLDIVKKHRADPAIVEYEAYSHASASEKKHSLTVSTLRGPGMIIVPPLMFYNKTYTELTSVLHLGKNICGHDGIIHGGLAATILDEALACVAIPALPNMFGFTANLNINYRKPIMSNQWVVMKAKLDKSEDRKAYVSAWIESLDGQTVFTEATSLYVSPKVPVKKPE</sequence>
<dbReference type="InterPro" id="IPR029069">
    <property type="entry name" value="HotDog_dom_sf"/>
</dbReference>
<evidence type="ECO:0000313" key="2">
    <source>
        <dbReference type="EMBL" id="KAK4515244.1"/>
    </source>
</evidence>
<dbReference type="Pfam" id="PF03061">
    <property type="entry name" value="4HBT"/>
    <property type="match status" value="1"/>
</dbReference>
<gene>
    <name evidence="2" type="ORF">ATC70_002854</name>
</gene>
<dbReference type="AlphaFoldDB" id="A0AAN7DE66"/>
<dbReference type="Gene3D" id="3.10.129.10">
    <property type="entry name" value="Hotdog Thioesterase"/>
    <property type="match status" value="1"/>
</dbReference>
<keyword evidence="3" id="KW-1185">Reference proteome</keyword>
<evidence type="ECO:0000313" key="3">
    <source>
        <dbReference type="Proteomes" id="UP001304243"/>
    </source>
</evidence>
<dbReference type="RefSeq" id="XP_064681910.1">
    <property type="nucleotide sequence ID" value="XM_064822224.1"/>
</dbReference>
<dbReference type="InterPro" id="IPR052061">
    <property type="entry name" value="PTE-AB_protein"/>
</dbReference>
<feature type="domain" description="Thioesterase" evidence="1">
    <location>
        <begin position="132"/>
        <end position="206"/>
    </location>
</feature>
<accession>A0AAN7DE66</accession>
<dbReference type="SUPFAM" id="SSF54637">
    <property type="entry name" value="Thioesterase/thiol ester dehydrase-isomerase"/>
    <property type="match status" value="1"/>
</dbReference>